<evidence type="ECO:0000313" key="3">
    <source>
        <dbReference type="WBParaSite" id="nRc.2.0.1.t39769-RA"/>
    </source>
</evidence>
<proteinExistence type="predicted"/>
<dbReference type="Proteomes" id="UP000887565">
    <property type="component" value="Unplaced"/>
</dbReference>
<keyword evidence="1" id="KW-0472">Membrane</keyword>
<dbReference type="WBParaSite" id="nRc.2.0.1.t39769-RA">
    <property type="protein sequence ID" value="nRc.2.0.1.t39769-RA"/>
    <property type="gene ID" value="nRc.2.0.1.g39769"/>
</dbReference>
<evidence type="ECO:0000256" key="1">
    <source>
        <dbReference type="SAM" id="Phobius"/>
    </source>
</evidence>
<name>A0A915KMU0_ROMCU</name>
<sequence length="193" mass="21244">MAILDKAVILIACFELAELFAFCVDNFPQEPIPFCCVTKAMGVHTQLYGTLVSTALSIVSPIIYCVCFAYLLFQRYLKRDLADLVAVKRRIKNAVTWALAFMASWQVMTVVVACAYSLSMTYNSCQASNRFTGCLVLMNGIMFFVGNTIYLKNFRSAAMMVLCCKSSNSVGNVASVVALNAWTANNTPGLEMN</sequence>
<reference evidence="3" key="1">
    <citation type="submission" date="2022-11" db="UniProtKB">
        <authorList>
            <consortium name="WormBaseParasite"/>
        </authorList>
    </citation>
    <scope>IDENTIFICATION</scope>
</reference>
<feature type="transmembrane region" description="Helical" evidence="1">
    <location>
        <begin position="7"/>
        <end position="27"/>
    </location>
</feature>
<dbReference type="AlphaFoldDB" id="A0A915KMU0"/>
<feature type="transmembrane region" description="Helical" evidence="1">
    <location>
        <begin position="130"/>
        <end position="151"/>
    </location>
</feature>
<protein>
    <submittedName>
        <fullName evidence="3">G-protein coupled receptors family 1 profile domain-containing protein</fullName>
    </submittedName>
</protein>
<keyword evidence="2" id="KW-1185">Reference proteome</keyword>
<organism evidence="2 3">
    <name type="scientific">Romanomermis culicivorax</name>
    <name type="common">Nematode worm</name>
    <dbReference type="NCBI Taxonomy" id="13658"/>
    <lineage>
        <taxon>Eukaryota</taxon>
        <taxon>Metazoa</taxon>
        <taxon>Ecdysozoa</taxon>
        <taxon>Nematoda</taxon>
        <taxon>Enoplea</taxon>
        <taxon>Dorylaimia</taxon>
        <taxon>Mermithida</taxon>
        <taxon>Mermithoidea</taxon>
        <taxon>Mermithidae</taxon>
        <taxon>Romanomermis</taxon>
    </lineage>
</organism>
<feature type="transmembrane region" description="Helical" evidence="1">
    <location>
        <begin position="94"/>
        <end position="118"/>
    </location>
</feature>
<accession>A0A915KMU0</accession>
<keyword evidence="1" id="KW-1133">Transmembrane helix</keyword>
<evidence type="ECO:0000313" key="2">
    <source>
        <dbReference type="Proteomes" id="UP000887565"/>
    </source>
</evidence>
<feature type="transmembrane region" description="Helical" evidence="1">
    <location>
        <begin position="47"/>
        <end position="73"/>
    </location>
</feature>
<keyword evidence="1" id="KW-0812">Transmembrane</keyword>